<name>A0A1L2CVP3_9CAUD</name>
<dbReference type="Proteomes" id="UP000223891">
    <property type="component" value="Segment"/>
</dbReference>
<organism evidence="1 2">
    <name type="scientific">Pectobacterium phage vB_PcaM_CBB</name>
    <dbReference type="NCBI Taxonomy" id="2772511"/>
    <lineage>
        <taxon>Viruses</taxon>
        <taxon>Duplodnaviria</taxon>
        <taxon>Heunggongvirae</taxon>
        <taxon>Uroviricota</taxon>
        <taxon>Caudoviricetes</taxon>
        <taxon>Mimasvirus</taxon>
        <taxon>Mimasvirus CBB</taxon>
    </lineage>
</organism>
<dbReference type="EMBL" id="KU574722">
    <property type="protein sequence ID" value="AMM44100.1"/>
    <property type="molecule type" value="Genomic_DNA"/>
</dbReference>
<keyword evidence="2" id="KW-1185">Reference proteome</keyword>
<protein>
    <submittedName>
        <fullName evidence="1">Structural protein</fullName>
    </submittedName>
</protein>
<sequence length="215" mass="24139">MLPFTRMLQYGNDLSSVPVFALYDFISTSDIVDRSPNKIPVSAFGYLPVGVDAYGTYMNFTGQAQWVEFNSSLLDLGELDIYIKISNFTYRSGIYSNQIIDCRPAGTNGQYFVAGYSSNAPAPYTLWMYYQSAGELQSTNTFPDTSAEPIEMLFKIRSTGTQLFVNDSLFFSTTAAISMVNQQYKIGKNAWVNNGAPSAPYLYGKIYRFEIRRPT</sequence>
<accession>A0A1L2CVP3</accession>
<reference evidence="2" key="1">
    <citation type="submission" date="2016-01" db="EMBL/GenBank/DDBJ databases">
        <title>Isolation and Characterization of Enterobacteria phage CBB.</title>
        <authorList>
            <person name="Buttimer C.T.H."/>
            <person name="Hendrix H."/>
            <person name="Alexandre H."/>
            <person name="O'Mahony J."/>
            <person name="Lavigne R."/>
            <person name="Coffey A."/>
        </authorList>
    </citation>
    <scope>NUCLEOTIDE SEQUENCE [LARGE SCALE GENOMIC DNA]</scope>
</reference>
<gene>
    <name evidence="1" type="ORF">CBB_537</name>
</gene>
<evidence type="ECO:0000313" key="1">
    <source>
        <dbReference type="EMBL" id="AMM44100.1"/>
    </source>
</evidence>
<evidence type="ECO:0000313" key="2">
    <source>
        <dbReference type="Proteomes" id="UP000223891"/>
    </source>
</evidence>
<proteinExistence type="predicted"/>